<dbReference type="Proteomes" id="UP001168877">
    <property type="component" value="Unassembled WGS sequence"/>
</dbReference>
<feature type="compositionally biased region" description="Polar residues" evidence="1">
    <location>
        <begin position="27"/>
        <end position="36"/>
    </location>
</feature>
<organism evidence="2 3">
    <name type="scientific">Acer saccharum</name>
    <name type="common">Sugar maple</name>
    <dbReference type="NCBI Taxonomy" id="4024"/>
    <lineage>
        <taxon>Eukaryota</taxon>
        <taxon>Viridiplantae</taxon>
        <taxon>Streptophyta</taxon>
        <taxon>Embryophyta</taxon>
        <taxon>Tracheophyta</taxon>
        <taxon>Spermatophyta</taxon>
        <taxon>Magnoliopsida</taxon>
        <taxon>eudicotyledons</taxon>
        <taxon>Gunneridae</taxon>
        <taxon>Pentapetalae</taxon>
        <taxon>rosids</taxon>
        <taxon>malvids</taxon>
        <taxon>Sapindales</taxon>
        <taxon>Sapindaceae</taxon>
        <taxon>Hippocastanoideae</taxon>
        <taxon>Acereae</taxon>
        <taxon>Acer</taxon>
    </lineage>
</organism>
<feature type="compositionally biased region" description="Basic and acidic residues" evidence="1">
    <location>
        <begin position="8"/>
        <end position="26"/>
    </location>
</feature>
<comment type="caution">
    <text evidence="2">The sequence shown here is derived from an EMBL/GenBank/DDBJ whole genome shotgun (WGS) entry which is preliminary data.</text>
</comment>
<feature type="region of interest" description="Disordered" evidence="1">
    <location>
        <begin position="1"/>
        <end position="45"/>
    </location>
</feature>
<reference evidence="2" key="1">
    <citation type="journal article" date="2022" name="Plant J.">
        <title>Strategies of tolerance reflected in two North American maple genomes.</title>
        <authorList>
            <person name="McEvoy S.L."/>
            <person name="Sezen U.U."/>
            <person name="Trouern-Trend A."/>
            <person name="McMahon S.M."/>
            <person name="Schaberg P.G."/>
            <person name="Yang J."/>
            <person name="Wegrzyn J.L."/>
            <person name="Swenson N.G."/>
        </authorList>
    </citation>
    <scope>NUCLEOTIDE SEQUENCE</scope>
    <source>
        <strain evidence="2">NS2018</strain>
    </source>
</reference>
<keyword evidence="3" id="KW-1185">Reference proteome</keyword>
<evidence type="ECO:0000256" key="1">
    <source>
        <dbReference type="SAM" id="MobiDB-lite"/>
    </source>
</evidence>
<evidence type="ECO:0000313" key="2">
    <source>
        <dbReference type="EMBL" id="KAK0595971.1"/>
    </source>
</evidence>
<gene>
    <name evidence="2" type="ORF">LWI29_011576</name>
</gene>
<name>A0AA39SMH1_ACESA</name>
<protein>
    <submittedName>
        <fullName evidence="2">Uncharacterized protein</fullName>
    </submittedName>
</protein>
<reference evidence="2" key="2">
    <citation type="submission" date="2023-06" db="EMBL/GenBank/DDBJ databases">
        <authorList>
            <person name="Swenson N.G."/>
            <person name="Wegrzyn J.L."/>
            <person name="Mcevoy S.L."/>
        </authorList>
    </citation>
    <scope>NUCLEOTIDE SEQUENCE</scope>
    <source>
        <strain evidence="2">NS2018</strain>
        <tissue evidence="2">Leaf</tissue>
    </source>
</reference>
<accession>A0AA39SMH1</accession>
<evidence type="ECO:0000313" key="3">
    <source>
        <dbReference type="Proteomes" id="UP001168877"/>
    </source>
</evidence>
<proteinExistence type="predicted"/>
<dbReference type="EMBL" id="JAUESC010000004">
    <property type="protein sequence ID" value="KAK0595971.1"/>
    <property type="molecule type" value="Genomic_DNA"/>
</dbReference>
<sequence length="98" mass="11295">MQKRKEKRFTMTEKVERPREIGEKMDSSLTRSSTTSKWRDAEDISDGRHCRERVRRLGGVVGAGEGGRQGQQWLGHGQNEQYGIWWEHSRSPLPAEGI</sequence>
<dbReference type="AlphaFoldDB" id="A0AA39SMH1"/>